<sequence length="1096" mass="122610">MIEQPLFVKDGPDFAYQRGMAATEGESGGFQVSVYRHYESSMRIVLCRIPRPLYSLNIYVPTVPSNDKGLPHTLEHLIFCGSQRYPSRGYLDALANCNLSTGTNAWTSDDHTCYTLSTASEEALANVLPVYLDHVLHPLLKDEQFVTEVYHYDATGKEQGVVFSEMVARENGEGDLFGINIGRLMNAQDSPYTFMSGGQTAAIAELTNAEIIEYHRKYYDASNITVVITGALSEGFADVLQRLPRDIVKSAGHSSRAPIDCSLPPADQPRSKHVPFPSVDTDSGSVGFGWRGPPSSDAETVVAIEMLLDYLAETSSSPLKQRFVERPSPLASDIAVEVMGTVPSTVLLHFSGVLHPSSDEPAHDDDSESDGSGDESEEEEEEEEEEDPDVPRLFEEGYFERLLIGELQRIHDSRFDGDDQAMQKLAERFRHSLALDMENKPDDLIQEMICIDIVNSHFSPHSQDSALSIGSRANIFDIVDCLASKPLEFWLDLLKTWMIDAPTYHVAMTPSATLGPQLENARREVEKQNEAGIVDKEEHARAIARAVETSKVNIPASVRRTIPMPDLSRVTSLPHSQRLDVLTKAIGPASAVQLIWIESEFPEVILHIPNHAPNDLRPYMVMFQELLLCSDLLLPAGVIYDTEEEPTTQERRIAYTTVVERLAALTTSSESAIGFGNENFSCGWLEELFVLSINSPREKLNLAVRWLIQALMFAEFTAERILTVAQNLLSEINDWKRDGYLVAMTVITYFTAQDRPGKPRWMDKYISIFEQESVLKHIIEQAKAGNIESLVSKLNSIQDLLIASSGGFLTLAMPSNADAQSHVADFTREWDANLVQRSTTPVVTTEVVQSPFPYERSTRFPVLSKPQRLHIPMPSLQASYVQLAFKCDLYRTPSPGRDFDEELSELPSLDYYALGMLTNLLHRVDGPLYNAIRGKGYAYSVYFAQCIWVDMLMFICSSASDAPKAILEMRQLIADLDAGWDEYVSDFEINMTRSSMVFESTASQATPHDMMSKCVSSNIMGFESAVQSNRWRNTHLSALKKDDLRRVYDLYLRKFADPEYPAFTVVLTPPDTILPGELGEFEHQSLEGLFKPFTPN</sequence>
<dbReference type="InterPro" id="IPR011249">
    <property type="entry name" value="Metalloenz_LuxS/M16"/>
</dbReference>
<feature type="domain" description="Peptidase M16 C-terminal" evidence="3">
    <location>
        <begin position="206"/>
        <end position="325"/>
    </location>
</feature>
<feature type="compositionally biased region" description="Acidic residues" evidence="1">
    <location>
        <begin position="362"/>
        <end position="388"/>
    </location>
</feature>
<evidence type="ECO:0000256" key="1">
    <source>
        <dbReference type="SAM" id="MobiDB-lite"/>
    </source>
</evidence>
<dbReference type="OrthoDB" id="4953at2759"/>
<name>A0A9W8L554_9FUNG</name>
<dbReference type="PANTHER" id="PTHR43016:SF6">
    <property type="entry name" value="PEPTIDASE M16 N-TERMINAL DOMAIN-CONTAINING PROTEIN"/>
    <property type="match status" value="1"/>
</dbReference>
<dbReference type="GO" id="GO:0046872">
    <property type="term" value="F:metal ion binding"/>
    <property type="evidence" value="ECO:0007669"/>
    <property type="project" value="InterPro"/>
</dbReference>
<dbReference type="PANTHER" id="PTHR43016">
    <property type="entry name" value="PRESEQUENCE PROTEASE"/>
    <property type="match status" value="1"/>
</dbReference>
<dbReference type="SUPFAM" id="SSF63411">
    <property type="entry name" value="LuxS/MPP-like metallohydrolase"/>
    <property type="match status" value="3"/>
</dbReference>
<dbReference type="Pfam" id="PF05193">
    <property type="entry name" value="Peptidase_M16_C"/>
    <property type="match status" value="1"/>
</dbReference>
<organism evidence="4 5">
    <name type="scientific">Coemansia spiralis</name>
    <dbReference type="NCBI Taxonomy" id="417178"/>
    <lineage>
        <taxon>Eukaryota</taxon>
        <taxon>Fungi</taxon>
        <taxon>Fungi incertae sedis</taxon>
        <taxon>Zoopagomycota</taxon>
        <taxon>Kickxellomycotina</taxon>
        <taxon>Kickxellomycetes</taxon>
        <taxon>Kickxellales</taxon>
        <taxon>Kickxellaceae</taxon>
        <taxon>Coemansia</taxon>
    </lineage>
</organism>
<accession>A0A9W8L554</accession>
<gene>
    <name evidence="4" type="ORF">IWW39_002630</name>
</gene>
<evidence type="ECO:0000259" key="2">
    <source>
        <dbReference type="Pfam" id="PF00675"/>
    </source>
</evidence>
<reference evidence="4" key="1">
    <citation type="submission" date="2022-07" db="EMBL/GenBank/DDBJ databases">
        <title>Phylogenomic reconstructions and comparative analyses of Kickxellomycotina fungi.</title>
        <authorList>
            <person name="Reynolds N.K."/>
            <person name="Stajich J.E."/>
            <person name="Barry K."/>
            <person name="Grigoriev I.V."/>
            <person name="Crous P."/>
            <person name="Smith M.E."/>
        </authorList>
    </citation>
    <scope>NUCLEOTIDE SEQUENCE</scope>
    <source>
        <strain evidence="4">CBS 109367</strain>
    </source>
</reference>
<feature type="region of interest" description="Disordered" evidence="1">
    <location>
        <begin position="353"/>
        <end position="391"/>
    </location>
</feature>
<dbReference type="EMBL" id="JANBTX010000060">
    <property type="protein sequence ID" value="KAJ2687876.1"/>
    <property type="molecule type" value="Genomic_DNA"/>
</dbReference>
<feature type="domain" description="Peptidase M16 N-terminal" evidence="2">
    <location>
        <begin position="65"/>
        <end position="154"/>
    </location>
</feature>
<comment type="caution">
    <text evidence="4">The sequence shown here is derived from an EMBL/GenBank/DDBJ whole genome shotgun (WGS) entry which is preliminary data.</text>
</comment>
<evidence type="ECO:0000313" key="5">
    <source>
        <dbReference type="Proteomes" id="UP001151516"/>
    </source>
</evidence>
<proteinExistence type="predicted"/>
<dbReference type="AlphaFoldDB" id="A0A9W8L554"/>
<dbReference type="InterPro" id="IPR011765">
    <property type="entry name" value="Pept_M16_N"/>
</dbReference>
<evidence type="ECO:0000259" key="3">
    <source>
        <dbReference type="Pfam" id="PF05193"/>
    </source>
</evidence>
<keyword evidence="5" id="KW-1185">Reference proteome</keyword>
<protein>
    <submittedName>
        <fullName evidence="4">Uncharacterized protein</fullName>
    </submittedName>
</protein>
<dbReference type="InterPro" id="IPR007863">
    <property type="entry name" value="Peptidase_M16_C"/>
</dbReference>
<dbReference type="Proteomes" id="UP001151516">
    <property type="component" value="Unassembled WGS sequence"/>
</dbReference>
<evidence type="ECO:0000313" key="4">
    <source>
        <dbReference type="EMBL" id="KAJ2687876.1"/>
    </source>
</evidence>
<dbReference type="Pfam" id="PF00675">
    <property type="entry name" value="Peptidase_M16"/>
    <property type="match status" value="1"/>
</dbReference>
<dbReference type="Gene3D" id="3.30.830.10">
    <property type="entry name" value="Metalloenzyme, LuxS/M16 peptidase-like"/>
    <property type="match status" value="4"/>
</dbReference>
<dbReference type="FunFam" id="3.30.830.10:FF:000015">
    <property type="entry name" value="Putative zinc metalloprotease"/>
    <property type="match status" value="1"/>
</dbReference>